<dbReference type="InterPro" id="IPR011990">
    <property type="entry name" value="TPR-like_helical_dom_sf"/>
</dbReference>
<dbReference type="Pfam" id="PF01535">
    <property type="entry name" value="PPR"/>
    <property type="match status" value="1"/>
</dbReference>
<evidence type="ECO:0000256" key="2">
    <source>
        <dbReference type="ARBA" id="ARBA00022737"/>
    </source>
</evidence>
<protein>
    <submittedName>
        <fullName evidence="5">Pentatricopeptide repeat-containing protein</fullName>
    </submittedName>
</protein>
<dbReference type="GO" id="GO:0008270">
    <property type="term" value="F:zinc ion binding"/>
    <property type="evidence" value="ECO:0007669"/>
    <property type="project" value="InterPro"/>
</dbReference>
<dbReference type="InterPro" id="IPR046960">
    <property type="entry name" value="PPR_At4g14850-like_plant"/>
</dbReference>
<dbReference type="Gramene" id="KOM42885">
    <property type="protein sequence ID" value="KOM42885"/>
    <property type="gene ID" value="LR48_Vigan05g048900"/>
</dbReference>
<dbReference type="PANTHER" id="PTHR47926:SF533">
    <property type="entry name" value="DYW DOMAIN-CONTAINING PROTEIN"/>
    <property type="match status" value="1"/>
</dbReference>
<evidence type="ECO:0000313" key="5">
    <source>
        <dbReference type="EMBL" id="KAG2372207.1"/>
    </source>
</evidence>
<reference evidence="7" key="1">
    <citation type="journal article" date="2015" name="Proc. Natl. Acad. Sci. U.S.A.">
        <title>Genome sequencing of adzuki bean (Vigna angularis) provides insight into high starch and low fat accumulation and domestication.</title>
        <authorList>
            <person name="Yang K."/>
            <person name="Tian Z."/>
            <person name="Chen C."/>
            <person name="Luo L."/>
            <person name="Zhao B."/>
            <person name="Wang Z."/>
            <person name="Yu L."/>
            <person name="Li Y."/>
            <person name="Sun Y."/>
            <person name="Li W."/>
            <person name="Chen Y."/>
            <person name="Li Y."/>
            <person name="Zhang Y."/>
            <person name="Ai D."/>
            <person name="Zhao J."/>
            <person name="Shang C."/>
            <person name="Ma Y."/>
            <person name="Wu B."/>
            <person name="Wang M."/>
            <person name="Gao L."/>
            <person name="Sun D."/>
            <person name="Zhang P."/>
            <person name="Guo F."/>
            <person name="Wang W."/>
            <person name="Li Y."/>
            <person name="Wang J."/>
            <person name="Varshney R.K."/>
            <person name="Wang J."/>
            <person name="Ling H.Q."/>
            <person name="Wan P."/>
        </authorList>
    </citation>
    <scope>NUCLEOTIDE SEQUENCE</scope>
    <source>
        <strain evidence="7">cv. Jingnong 6</strain>
    </source>
</reference>
<accession>A0A0L9UJ08</accession>
<dbReference type="Proteomes" id="UP000743370">
    <property type="component" value="Unassembled WGS sequence"/>
</dbReference>
<dbReference type="Pfam" id="PF20431">
    <property type="entry name" value="E_motif"/>
    <property type="match status" value="1"/>
</dbReference>
<sequence length="351" mass="39656">MHGVIFTCGLNENITVATTLLNLYSKLGKLSVSHKVFAEISKPDKVTLTAMLAGYAMHGRGKEAVEFFERSVREGVEPDHVTFTHLLSACSHSGLVREGKYYFLIMSEVYKVQTQLDHYSCMVDLLGRCGLVNDAHQLIKNMPLEPNSGVWGALLGACRVHRNIDIGKEAAENLIALNPSDPRNYIMLSNIYSAAGMWNDASKVRALMKTKVFTRNPGYSFIEHGNKIHLFVVDDYSHPDSDKIHKKLEEIMRRIQEVGFVSETEPILHDVDVEVKTYMINKHSEKIALAFGLLDCNADKPLVIIKNLRICRDCHNTAKFVSLIEKRTIIIRDSKRFHHFSDGLCSCGDYW</sequence>
<dbReference type="Gene3D" id="1.25.40.10">
    <property type="entry name" value="Tetratricopeptide repeat domain"/>
    <property type="match status" value="1"/>
</dbReference>
<dbReference type="PROSITE" id="PS51375">
    <property type="entry name" value="PPR"/>
    <property type="match status" value="1"/>
</dbReference>
<dbReference type="AlphaFoldDB" id="A0A0L9UJ08"/>
<name>A0A0L9UJ08_PHAAN</name>
<keyword evidence="2" id="KW-0677">Repeat</keyword>
<evidence type="ECO:0000313" key="8">
    <source>
        <dbReference type="Proteomes" id="UP000743370"/>
    </source>
</evidence>
<comment type="similarity">
    <text evidence="1">Belongs to the PPR family. PCMP-H subfamily.</text>
</comment>
<dbReference type="PANTHER" id="PTHR47926">
    <property type="entry name" value="PENTATRICOPEPTIDE REPEAT-CONTAINING PROTEIN"/>
    <property type="match status" value="1"/>
</dbReference>
<dbReference type="GO" id="GO:0009451">
    <property type="term" value="P:RNA modification"/>
    <property type="evidence" value="ECO:0007669"/>
    <property type="project" value="InterPro"/>
</dbReference>
<feature type="repeat" description="PPR" evidence="3">
    <location>
        <begin position="44"/>
        <end position="78"/>
    </location>
</feature>
<dbReference type="OMA" id="CEAHEVI"/>
<dbReference type="InterPro" id="IPR032867">
    <property type="entry name" value="DYW_dom"/>
</dbReference>
<evidence type="ECO:0000313" key="7">
    <source>
        <dbReference type="Proteomes" id="UP000053144"/>
    </source>
</evidence>
<dbReference type="Pfam" id="PF14432">
    <property type="entry name" value="DYW_deaminase"/>
    <property type="match status" value="1"/>
</dbReference>
<dbReference type="EMBL" id="CM003375">
    <property type="protein sequence ID" value="KOM42885.1"/>
    <property type="molecule type" value="Genomic_DNA"/>
</dbReference>
<feature type="domain" description="DYW" evidence="4">
    <location>
        <begin position="259"/>
        <end position="351"/>
    </location>
</feature>
<evidence type="ECO:0000256" key="1">
    <source>
        <dbReference type="ARBA" id="ARBA00006643"/>
    </source>
</evidence>
<dbReference type="InterPro" id="IPR046848">
    <property type="entry name" value="E_motif"/>
</dbReference>
<dbReference type="FunFam" id="1.25.40.10:FF:000407">
    <property type="entry name" value="Putative pentatricopeptide repeat-containing protein"/>
    <property type="match status" value="1"/>
</dbReference>
<organism evidence="6 7">
    <name type="scientific">Phaseolus angularis</name>
    <name type="common">Azuki bean</name>
    <name type="synonym">Vigna angularis</name>
    <dbReference type="NCBI Taxonomy" id="3914"/>
    <lineage>
        <taxon>Eukaryota</taxon>
        <taxon>Viridiplantae</taxon>
        <taxon>Streptophyta</taxon>
        <taxon>Embryophyta</taxon>
        <taxon>Tracheophyta</taxon>
        <taxon>Spermatophyta</taxon>
        <taxon>Magnoliopsida</taxon>
        <taxon>eudicotyledons</taxon>
        <taxon>Gunneridae</taxon>
        <taxon>Pentapetalae</taxon>
        <taxon>rosids</taxon>
        <taxon>fabids</taxon>
        <taxon>Fabales</taxon>
        <taxon>Fabaceae</taxon>
        <taxon>Papilionoideae</taxon>
        <taxon>50 kb inversion clade</taxon>
        <taxon>NPAAA clade</taxon>
        <taxon>indigoferoid/millettioid clade</taxon>
        <taxon>Phaseoleae</taxon>
        <taxon>Vigna</taxon>
    </lineage>
</organism>
<dbReference type="InterPro" id="IPR002885">
    <property type="entry name" value="PPR_rpt"/>
</dbReference>
<evidence type="ECO:0000259" key="4">
    <source>
        <dbReference type="Pfam" id="PF14432"/>
    </source>
</evidence>
<dbReference type="Proteomes" id="UP000053144">
    <property type="component" value="Chromosome 5"/>
</dbReference>
<reference evidence="6" key="2">
    <citation type="submission" date="2015-02" db="EMBL/GenBank/DDBJ databases">
        <authorList>
            <person name="Chooi Y.-H."/>
        </authorList>
    </citation>
    <scope>NUCLEOTIDE SEQUENCE</scope>
    <source>
        <tissue evidence="6">Seedling</tissue>
    </source>
</reference>
<dbReference type="InterPro" id="IPR046849">
    <property type="entry name" value="E2_motif"/>
</dbReference>
<dbReference type="NCBIfam" id="TIGR00756">
    <property type="entry name" value="PPR"/>
    <property type="match status" value="1"/>
</dbReference>
<gene>
    <name evidence="5" type="ORF">HKW66_Vig0209250</name>
    <name evidence="6" type="ORF">LR48_Vigan05g048900</name>
</gene>
<evidence type="ECO:0000313" key="6">
    <source>
        <dbReference type="EMBL" id="KOM42885.1"/>
    </source>
</evidence>
<dbReference type="GO" id="GO:0003723">
    <property type="term" value="F:RNA binding"/>
    <property type="evidence" value="ECO:0007669"/>
    <property type="project" value="InterPro"/>
</dbReference>
<dbReference type="Pfam" id="PF20430">
    <property type="entry name" value="Eplus_motif"/>
    <property type="match status" value="1"/>
</dbReference>
<evidence type="ECO:0000256" key="3">
    <source>
        <dbReference type="PROSITE-ProRule" id="PRU00708"/>
    </source>
</evidence>
<dbReference type="Pfam" id="PF13041">
    <property type="entry name" value="PPR_2"/>
    <property type="match status" value="1"/>
</dbReference>
<proteinExistence type="inferred from homology"/>
<dbReference type="EMBL" id="JABFOF010000011">
    <property type="protein sequence ID" value="KAG2372207.1"/>
    <property type="molecule type" value="Genomic_DNA"/>
</dbReference>
<reference evidence="5 8" key="3">
    <citation type="submission" date="2020-05" db="EMBL/GenBank/DDBJ databases">
        <title>Vigna angularis (adzuki bean) Var. LongXiaoDou No. 4 denovo assembly.</title>
        <authorList>
            <person name="Xiang H."/>
        </authorList>
    </citation>
    <scope>NUCLEOTIDE SEQUENCE [LARGE SCALE GENOMIC DNA]</scope>
    <source>
        <tissue evidence="5">Leaf</tissue>
    </source>
</reference>